<dbReference type="InterPro" id="IPR039564">
    <property type="entry name" value="Peptidase_C39-like"/>
</dbReference>
<protein>
    <recommendedName>
        <fullName evidence="2">Peptidase C39-like domain-containing protein</fullName>
    </recommendedName>
</protein>
<evidence type="ECO:0000313" key="4">
    <source>
        <dbReference type="Proteomes" id="UP000627715"/>
    </source>
</evidence>
<keyword evidence="1" id="KW-0732">Signal</keyword>
<name>A0A916VJH8_9GAMM</name>
<evidence type="ECO:0000313" key="3">
    <source>
        <dbReference type="EMBL" id="GFZ75829.1"/>
    </source>
</evidence>
<accession>A0A916VJH8</accession>
<dbReference type="Gene3D" id="1.25.40.10">
    <property type="entry name" value="Tetratricopeptide repeat domain"/>
    <property type="match status" value="1"/>
</dbReference>
<dbReference type="Pfam" id="PF13529">
    <property type="entry name" value="Peptidase_C39_2"/>
    <property type="match status" value="1"/>
</dbReference>
<reference evidence="3" key="2">
    <citation type="submission" date="2020-09" db="EMBL/GenBank/DDBJ databases">
        <authorList>
            <person name="Sun Q."/>
            <person name="Zhou Y."/>
        </authorList>
    </citation>
    <scope>NUCLEOTIDE SEQUENCE</scope>
    <source>
        <strain evidence="3">CGMCC 1.15425</strain>
    </source>
</reference>
<dbReference type="OrthoDB" id="5611441at2"/>
<gene>
    <name evidence="3" type="ORF">GCM10011403_18040</name>
</gene>
<proteinExistence type="predicted"/>
<feature type="chain" id="PRO_5037562898" description="Peptidase C39-like domain-containing protein" evidence="1">
    <location>
        <begin position="23"/>
        <end position="288"/>
    </location>
</feature>
<keyword evidence="4" id="KW-1185">Reference proteome</keyword>
<dbReference type="RefSeq" id="WP_068810859.1">
    <property type="nucleotide sequence ID" value="NZ_BMIY01000007.1"/>
</dbReference>
<dbReference type="CDD" id="cd02549">
    <property type="entry name" value="Peptidase_C39A"/>
    <property type="match status" value="1"/>
</dbReference>
<comment type="caution">
    <text evidence="3">The sequence shown here is derived from an EMBL/GenBank/DDBJ whole genome shotgun (WGS) entry which is preliminary data.</text>
</comment>
<organism evidence="3 4">
    <name type="scientific">Pseudohongiella nitratireducens</name>
    <dbReference type="NCBI Taxonomy" id="1768907"/>
    <lineage>
        <taxon>Bacteria</taxon>
        <taxon>Pseudomonadati</taxon>
        <taxon>Pseudomonadota</taxon>
        <taxon>Gammaproteobacteria</taxon>
        <taxon>Pseudomonadales</taxon>
        <taxon>Pseudohongiellaceae</taxon>
        <taxon>Pseudohongiella</taxon>
    </lineage>
</organism>
<dbReference type="Gene3D" id="3.90.70.10">
    <property type="entry name" value="Cysteine proteinases"/>
    <property type="match status" value="1"/>
</dbReference>
<dbReference type="Proteomes" id="UP000627715">
    <property type="component" value="Unassembled WGS sequence"/>
</dbReference>
<feature type="signal peptide" evidence="1">
    <location>
        <begin position="1"/>
        <end position="22"/>
    </location>
</feature>
<dbReference type="AlphaFoldDB" id="A0A916VJH8"/>
<sequence>MRFNWSARQRALLLLLFALLQACVATPQTDALLQGDDGTPVVQPRIYLSSTVFYPQSQYQCGPAALATVLTESGVLVEPDELVSQVYLPERQGSLQVEMLATSRRYGRIALPLGGQLTDLMQELEQGRPVLVMQNLGLKSLPQWHYAVAVGYDLANEEILLRSGTVETLRTPMTVFERTWARADHWSVVLLEPGTLPVNSTAQQYFTALASFEQINEDTSEPAWKAGLERWPESELLAMGYSNLLYRKGRLAVAAEILELLLQRNPDYQPARNNLQQIRQQLDEPTAN</sequence>
<dbReference type="EMBL" id="BMIY01000007">
    <property type="protein sequence ID" value="GFZ75829.1"/>
    <property type="molecule type" value="Genomic_DNA"/>
</dbReference>
<dbReference type="PROSITE" id="PS51257">
    <property type="entry name" value="PROKAR_LIPOPROTEIN"/>
    <property type="match status" value="1"/>
</dbReference>
<dbReference type="InterPro" id="IPR039563">
    <property type="entry name" value="Peptidase_C39_single_dom"/>
</dbReference>
<dbReference type="NCBIfam" id="NF033920">
    <property type="entry name" value="C39_PA2778_fam"/>
    <property type="match status" value="1"/>
</dbReference>
<reference evidence="3" key="1">
    <citation type="journal article" date="2014" name="Int. J. Syst. Evol. Microbiol.">
        <title>Complete genome sequence of Corynebacterium casei LMG S-19264T (=DSM 44701T), isolated from a smear-ripened cheese.</title>
        <authorList>
            <consortium name="US DOE Joint Genome Institute (JGI-PGF)"/>
            <person name="Walter F."/>
            <person name="Albersmeier A."/>
            <person name="Kalinowski J."/>
            <person name="Ruckert C."/>
        </authorList>
    </citation>
    <scope>NUCLEOTIDE SEQUENCE</scope>
    <source>
        <strain evidence="3">CGMCC 1.15425</strain>
    </source>
</reference>
<feature type="domain" description="Peptidase C39-like" evidence="2">
    <location>
        <begin position="54"/>
        <end position="159"/>
    </location>
</feature>
<dbReference type="InterPro" id="IPR011990">
    <property type="entry name" value="TPR-like_helical_dom_sf"/>
</dbReference>
<dbReference type="SUPFAM" id="SSF48452">
    <property type="entry name" value="TPR-like"/>
    <property type="match status" value="1"/>
</dbReference>
<evidence type="ECO:0000259" key="2">
    <source>
        <dbReference type="Pfam" id="PF13529"/>
    </source>
</evidence>
<evidence type="ECO:0000256" key="1">
    <source>
        <dbReference type="SAM" id="SignalP"/>
    </source>
</evidence>